<feature type="compositionally biased region" description="Basic and acidic residues" evidence="4">
    <location>
        <begin position="307"/>
        <end position="317"/>
    </location>
</feature>
<evidence type="ECO:0000313" key="6">
    <source>
        <dbReference type="EMBL" id="PSB18973.1"/>
    </source>
</evidence>
<name>A0A2T1DEU8_9CYAN</name>
<evidence type="ECO:0000256" key="4">
    <source>
        <dbReference type="SAM" id="MobiDB-lite"/>
    </source>
</evidence>
<feature type="region of interest" description="Disordered" evidence="4">
    <location>
        <begin position="262"/>
        <end position="317"/>
    </location>
</feature>
<feature type="repeat" description="TPR" evidence="3">
    <location>
        <begin position="188"/>
        <end position="221"/>
    </location>
</feature>
<evidence type="ECO:0000313" key="7">
    <source>
        <dbReference type="Proteomes" id="UP000238634"/>
    </source>
</evidence>
<dbReference type="PROSITE" id="PS50005">
    <property type="entry name" value="TPR"/>
    <property type="match status" value="1"/>
</dbReference>
<dbReference type="SMART" id="SM00028">
    <property type="entry name" value="TPR"/>
    <property type="match status" value="4"/>
</dbReference>
<evidence type="ECO:0000256" key="5">
    <source>
        <dbReference type="SAM" id="Phobius"/>
    </source>
</evidence>
<dbReference type="InterPro" id="IPR019734">
    <property type="entry name" value="TPR_rpt"/>
</dbReference>
<evidence type="ECO:0000256" key="1">
    <source>
        <dbReference type="ARBA" id="ARBA00022737"/>
    </source>
</evidence>
<sequence>MTEKRKNRWLLNVVLIIATIGLLGVSIIPLISATFTPQKNAAATPSPTQSVEAKKADIEAQARGYEEVLKREPENQTALRGLLEARLRLTDIKGAIEPLEKLAKLNPNQSEYAVLLAQAKQQTGDKEGAAQAYRNILNARPGDLNALQGLAGLLIEQQRPEAAIGMLQDTLKTAPKANQNQAGSVDVTAVQVLLGRVFASQKRYSEAVSVFDEAIKGNKQDFQPVFGKALVLKAQGKTDEAKPLFDTAVSLAPAQYKDQIQKAASVAPPGTATAPSSAPSSSSAESPPPFSAPKSEASPAPSAAPADKSEMEKSEKN</sequence>
<feature type="compositionally biased region" description="Low complexity" evidence="4">
    <location>
        <begin position="263"/>
        <end position="285"/>
    </location>
</feature>
<organism evidence="6 7">
    <name type="scientific">Phormidesmis priestleyi ULC007</name>
    <dbReference type="NCBI Taxonomy" id="1920490"/>
    <lineage>
        <taxon>Bacteria</taxon>
        <taxon>Bacillati</taxon>
        <taxon>Cyanobacteriota</taxon>
        <taxon>Cyanophyceae</taxon>
        <taxon>Leptolyngbyales</taxon>
        <taxon>Leptolyngbyaceae</taxon>
        <taxon>Phormidesmis</taxon>
    </lineage>
</organism>
<dbReference type="RefSeq" id="WP_073072187.1">
    <property type="nucleotide sequence ID" value="NZ_MPPI01000014.1"/>
</dbReference>
<dbReference type="SUPFAM" id="SSF48452">
    <property type="entry name" value="TPR-like"/>
    <property type="match status" value="1"/>
</dbReference>
<evidence type="ECO:0000256" key="3">
    <source>
        <dbReference type="PROSITE-ProRule" id="PRU00339"/>
    </source>
</evidence>
<keyword evidence="2 3" id="KW-0802">TPR repeat</keyword>
<keyword evidence="5" id="KW-1133">Transmembrane helix</keyword>
<feature type="transmembrane region" description="Helical" evidence="5">
    <location>
        <begin position="9"/>
        <end position="31"/>
    </location>
</feature>
<feature type="compositionally biased region" description="Low complexity" evidence="4">
    <location>
        <begin position="292"/>
        <end position="306"/>
    </location>
</feature>
<dbReference type="InterPro" id="IPR011990">
    <property type="entry name" value="TPR-like_helical_dom_sf"/>
</dbReference>
<keyword evidence="7" id="KW-1185">Reference proteome</keyword>
<keyword evidence="5" id="KW-0472">Membrane</keyword>
<protein>
    <submittedName>
        <fullName evidence="6">Tetratricopeptide repeat protein</fullName>
    </submittedName>
</protein>
<keyword evidence="5" id="KW-0812">Transmembrane</keyword>
<dbReference type="OrthoDB" id="581415at2"/>
<dbReference type="InterPro" id="IPR051685">
    <property type="entry name" value="Ycf3/AcsC/BcsC/TPR_MFPF"/>
</dbReference>
<dbReference type="STRING" id="1920490.GCA_001895925_04826"/>
<keyword evidence="1" id="KW-0677">Repeat</keyword>
<dbReference type="EMBL" id="PVWG01000013">
    <property type="protein sequence ID" value="PSB18973.1"/>
    <property type="molecule type" value="Genomic_DNA"/>
</dbReference>
<reference evidence="6 7" key="2">
    <citation type="submission" date="2018-03" db="EMBL/GenBank/DDBJ databases">
        <title>The ancient ancestry and fast evolution of plastids.</title>
        <authorList>
            <person name="Moore K.R."/>
            <person name="Magnabosco C."/>
            <person name="Momper L."/>
            <person name="Gold D.A."/>
            <person name="Bosak T."/>
            <person name="Fournier G.P."/>
        </authorList>
    </citation>
    <scope>NUCLEOTIDE SEQUENCE [LARGE SCALE GENOMIC DNA]</scope>
    <source>
        <strain evidence="6 7">ULC007</strain>
    </source>
</reference>
<comment type="caution">
    <text evidence="6">The sequence shown here is derived from an EMBL/GenBank/DDBJ whole genome shotgun (WGS) entry which is preliminary data.</text>
</comment>
<accession>A0A2T1DEU8</accession>
<dbReference type="Proteomes" id="UP000238634">
    <property type="component" value="Unassembled WGS sequence"/>
</dbReference>
<dbReference type="PANTHER" id="PTHR44943">
    <property type="entry name" value="CELLULOSE SYNTHASE OPERON PROTEIN C"/>
    <property type="match status" value="1"/>
</dbReference>
<dbReference type="PANTHER" id="PTHR44943:SF8">
    <property type="entry name" value="TPR REPEAT-CONTAINING PROTEIN MJ0263"/>
    <property type="match status" value="1"/>
</dbReference>
<reference evidence="6 7" key="1">
    <citation type="submission" date="2018-02" db="EMBL/GenBank/DDBJ databases">
        <authorList>
            <person name="Cohen D.B."/>
            <person name="Kent A.D."/>
        </authorList>
    </citation>
    <scope>NUCLEOTIDE SEQUENCE [LARGE SCALE GENOMIC DNA]</scope>
    <source>
        <strain evidence="6 7">ULC007</strain>
    </source>
</reference>
<proteinExistence type="predicted"/>
<dbReference type="Pfam" id="PF13429">
    <property type="entry name" value="TPR_15"/>
    <property type="match status" value="1"/>
</dbReference>
<evidence type="ECO:0000256" key="2">
    <source>
        <dbReference type="ARBA" id="ARBA00022803"/>
    </source>
</evidence>
<gene>
    <name evidence="6" type="ORF">C7B65_13215</name>
</gene>
<dbReference type="Gene3D" id="1.25.40.10">
    <property type="entry name" value="Tetratricopeptide repeat domain"/>
    <property type="match status" value="2"/>
</dbReference>
<dbReference type="AlphaFoldDB" id="A0A2T1DEU8"/>